<name>A0A1I2JAP5_9BACL</name>
<organism evidence="1 2">
    <name type="scientific">Paenibacillus algorifonticola</name>
    <dbReference type="NCBI Taxonomy" id="684063"/>
    <lineage>
        <taxon>Bacteria</taxon>
        <taxon>Bacillati</taxon>
        <taxon>Bacillota</taxon>
        <taxon>Bacilli</taxon>
        <taxon>Bacillales</taxon>
        <taxon>Paenibacillaceae</taxon>
        <taxon>Paenibacillus</taxon>
    </lineage>
</organism>
<sequence length="52" mass="6279">MKAAQLLTDNNLRFRIVVRLQTKRNDRSPMEYREAVVSFYTHLHDKVMTKQE</sequence>
<dbReference type="EMBL" id="FONN01000059">
    <property type="protein sequence ID" value="SFF49761.1"/>
    <property type="molecule type" value="Genomic_DNA"/>
</dbReference>
<dbReference type="Proteomes" id="UP000183410">
    <property type="component" value="Unassembled WGS sequence"/>
</dbReference>
<dbReference type="AlphaFoldDB" id="A0A1I2JAP5"/>
<protein>
    <submittedName>
        <fullName evidence="1">Uncharacterized protein</fullName>
    </submittedName>
</protein>
<reference evidence="2" key="1">
    <citation type="submission" date="2016-10" db="EMBL/GenBank/DDBJ databases">
        <authorList>
            <person name="Varghese N."/>
            <person name="Submissions S."/>
        </authorList>
    </citation>
    <scope>NUCLEOTIDE SEQUENCE [LARGE SCALE GENOMIC DNA]</scope>
    <source>
        <strain evidence="2">CGMCC 1.10223</strain>
    </source>
</reference>
<accession>A0A1I2JAP5</accession>
<proteinExistence type="predicted"/>
<keyword evidence="2" id="KW-1185">Reference proteome</keyword>
<evidence type="ECO:0000313" key="1">
    <source>
        <dbReference type="EMBL" id="SFF49761.1"/>
    </source>
</evidence>
<gene>
    <name evidence="1" type="ORF">SAMN04487969_1597</name>
</gene>
<evidence type="ECO:0000313" key="2">
    <source>
        <dbReference type="Proteomes" id="UP000183410"/>
    </source>
</evidence>